<dbReference type="AlphaFoldDB" id="A0AB39KPK4"/>
<dbReference type="PANTHER" id="PTHR30273:SF2">
    <property type="entry name" value="PROTEIN FECR"/>
    <property type="match status" value="1"/>
</dbReference>
<protein>
    <submittedName>
        <fullName evidence="4">FecR domain-containing protein</fullName>
    </submittedName>
</protein>
<dbReference type="InterPro" id="IPR032623">
    <property type="entry name" value="FecR_N"/>
</dbReference>
<dbReference type="Pfam" id="PF04773">
    <property type="entry name" value="FecR"/>
    <property type="match status" value="1"/>
</dbReference>
<accession>A0AB39KPK4</accession>
<dbReference type="InterPro" id="IPR012373">
    <property type="entry name" value="Ferrdict_sens_TM"/>
</dbReference>
<dbReference type="RefSeq" id="WP_369058290.1">
    <property type="nucleotide sequence ID" value="NZ_CP158375.1"/>
</dbReference>
<keyword evidence="1" id="KW-0472">Membrane</keyword>
<keyword evidence="1" id="KW-1133">Transmembrane helix</keyword>
<evidence type="ECO:0000259" key="2">
    <source>
        <dbReference type="Pfam" id="PF04773"/>
    </source>
</evidence>
<sequence length="309" mass="32781">MSKPSNPIDRAAADWVVRRDRGLSPAETAELEAWLAEDPRQRGAFVRADAAWMSLDRGRALNPKPLMPAPLMARRGLLFGGGAALAAGVAGLSLSPLILGGRRIATGVGEGRRVPLQDGSSLDLNTDSRVKVSFDRVIREVSLSQGEVWFEVARDAGRPFRVNAGDVALTAGEADFSVRRDLDRVRVNVERGAVRLQRLGMDASEQVVEAGAMAIADARGVAVSAVAPAVLQANLAWRTGAIVLNGVTLQEAAAEFNRYNARPIAVADAAQGLRVVGVFRAREPEAFARAAAASLMVAVRVQDDGIYIG</sequence>
<reference evidence="4" key="1">
    <citation type="submission" date="2024-06" db="EMBL/GenBank/DDBJ databases">
        <title>Caulobacter inopinatus, sp. nov.</title>
        <authorList>
            <person name="Donachie S.P."/>
        </authorList>
    </citation>
    <scope>NUCLEOTIDE SEQUENCE</scope>
    <source>
        <strain evidence="4">73W</strain>
    </source>
</reference>
<evidence type="ECO:0000313" key="4">
    <source>
        <dbReference type="EMBL" id="XDO95441.1"/>
    </source>
</evidence>
<dbReference type="Pfam" id="PF16220">
    <property type="entry name" value="DUF4880"/>
    <property type="match status" value="1"/>
</dbReference>
<feature type="domain" description="FecR N-terminal" evidence="3">
    <location>
        <begin position="10"/>
        <end position="49"/>
    </location>
</feature>
<dbReference type="PANTHER" id="PTHR30273">
    <property type="entry name" value="PERIPLASMIC SIGNAL SENSOR AND SIGMA FACTOR ACTIVATOR FECR-RELATED"/>
    <property type="match status" value="1"/>
</dbReference>
<dbReference type="InterPro" id="IPR006860">
    <property type="entry name" value="FecR"/>
</dbReference>
<dbReference type="Gene3D" id="2.60.120.1440">
    <property type="match status" value="1"/>
</dbReference>
<feature type="domain" description="FecR protein" evidence="2">
    <location>
        <begin position="103"/>
        <end position="195"/>
    </location>
</feature>
<dbReference type="GO" id="GO:0016989">
    <property type="term" value="F:sigma factor antagonist activity"/>
    <property type="evidence" value="ECO:0007669"/>
    <property type="project" value="TreeGrafter"/>
</dbReference>
<proteinExistence type="predicted"/>
<evidence type="ECO:0000259" key="3">
    <source>
        <dbReference type="Pfam" id="PF16220"/>
    </source>
</evidence>
<evidence type="ECO:0000256" key="1">
    <source>
        <dbReference type="SAM" id="Phobius"/>
    </source>
</evidence>
<name>A0AB39KPK4_9CAUL</name>
<gene>
    <name evidence="4" type="ORF">ABOZ73_11505</name>
</gene>
<dbReference type="EMBL" id="CP158375">
    <property type="protein sequence ID" value="XDO95441.1"/>
    <property type="molecule type" value="Genomic_DNA"/>
</dbReference>
<keyword evidence="1" id="KW-0812">Transmembrane</keyword>
<organism evidence="4">
    <name type="scientific">Caulobacter sp. 73W</name>
    <dbReference type="NCBI Taxonomy" id="3161137"/>
    <lineage>
        <taxon>Bacteria</taxon>
        <taxon>Pseudomonadati</taxon>
        <taxon>Pseudomonadota</taxon>
        <taxon>Alphaproteobacteria</taxon>
        <taxon>Caulobacterales</taxon>
        <taxon>Caulobacteraceae</taxon>
        <taxon>Caulobacter</taxon>
    </lineage>
</organism>
<feature type="transmembrane region" description="Helical" evidence="1">
    <location>
        <begin position="77"/>
        <end position="99"/>
    </location>
</feature>
<dbReference type="PIRSF" id="PIRSF018266">
    <property type="entry name" value="FecR"/>
    <property type="match status" value="1"/>
</dbReference>